<keyword evidence="5" id="KW-0732">Signal</keyword>
<dbReference type="InterPro" id="IPR007110">
    <property type="entry name" value="Ig-like_dom"/>
</dbReference>
<name>A0A9W7T4U3_TRIRA</name>
<proteinExistence type="predicted"/>
<evidence type="ECO:0000256" key="5">
    <source>
        <dbReference type="SAM" id="SignalP"/>
    </source>
</evidence>
<dbReference type="Gene3D" id="2.60.40.10">
    <property type="entry name" value="Immunoglobulins"/>
    <property type="match status" value="2"/>
</dbReference>
<feature type="signal peptide" evidence="5">
    <location>
        <begin position="1"/>
        <end position="16"/>
    </location>
</feature>
<dbReference type="InterPro" id="IPR050671">
    <property type="entry name" value="CD300_family_receptors"/>
</dbReference>
<dbReference type="PANTHER" id="PTHR11860:SF87">
    <property type="entry name" value="CMRF35-LIKE MOLECULE 8"/>
    <property type="match status" value="1"/>
</dbReference>
<dbReference type="AlphaFoldDB" id="A0A9W7T4U3"/>
<organism evidence="7 8">
    <name type="scientific">Triplophysa rosa</name>
    <name type="common">Cave loach</name>
    <dbReference type="NCBI Taxonomy" id="992332"/>
    <lineage>
        <taxon>Eukaryota</taxon>
        <taxon>Metazoa</taxon>
        <taxon>Chordata</taxon>
        <taxon>Craniata</taxon>
        <taxon>Vertebrata</taxon>
        <taxon>Euteleostomi</taxon>
        <taxon>Actinopterygii</taxon>
        <taxon>Neopterygii</taxon>
        <taxon>Teleostei</taxon>
        <taxon>Ostariophysi</taxon>
        <taxon>Cypriniformes</taxon>
        <taxon>Nemacheilidae</taxon>
        <taxon>Triplophysa</taxon>
    </lineage>
</organism>
<feature type="domain" description="Ig-like" evidence="6">
    <location>
        <begin position="130"/>
        <end position="228"/>
    </location>
</feature>
<evidence type="ECO:0000256" key="2">
    <source>
        <dbReference type="ARBA" id="ARBA00022692"/>
    </source>
</evidence>
<gene>
    <name evidence="7" type="ORF">IRJ41_012284</name>
</gene>
<keyword evidence="3 4" id="KW-0472">Membrane</keyword>
<dbReference type="PANTHER" id="PTHR11860">
    <property type="entry name" value="POLYMERIC-IMMUNOGLOBULIN RECEPTOR"/>
    <property type="match status" value="1"/>
</dbReference>
<evidence type="ECO:0000313" key="8">
    <source>
        <dbReference type="Proteomes" id="UP001059041"/>
    </source>
</evidence>
<evidence type="ECO:0000256" key="3">
    <source>
        <dbReference type="ARBA" id="ARBA00023136"/>
    </source>
</evidence>
<dbReference type="InterPro" id="IPR036179">
    <property type="entry name" value="Ig-like_dom_sf"/>
</dbReference>
<dbReference type="CDD" id="cd05716">
    <property type="entry name" value="IgV_pIgR_like"/>
    <property type="match status" value="2"/>
</dbReference>
<dbReference type="Proteomes" id="UP001059041">
    <property type="component" value="Unassembled WGS sequence"/>
</dbReference>
<evidence type="ECO:0000256" key="4">
    <source>
        <dbReference type="SAM" id="Phobius"/>
    </source>
</evidence>
<keyword evidence="8" id="KW-1185">Reference proteome</keyword>
<protein>
    <submittedName>
        <fullName evidence="7">CMRF35-like molecule 1</fullName>
    </submittedName>
</protein>
<dbReference type="SUPFAM" id="SSF48726">
    <property type="entry name" value="Immunoglobulin"/>
    <property type="match status" value="2"/>
</dbReference>
<evidence type="ECO:0000259" key="6">
    <source>
        <dbReference type="PROSITE" id="PS50835"/>
    </source>
</evidence>
<dbReference type="GO" id="GO:0004888">
    <property type="term" value="F:transmembrane signaling receptor activity"/>
    <property type="evidence" value="ECO:0007669"/>
    <property type="project" value="TreeGrafter"/>
</dbReference>
<dbReference type="OrthoDB" id="8865476at2759"/>
<evidence type="ECO:0000256" key="1">
    <source>
        <dbReference type="ARBA" id="ARBA00004370"/>
    </source>
</evidence>
<accession>A0A9W7T4U3</accession>
<dbReference type="InterPro" id="IPR013783">
    <property type="entry name" value="Ig-like_fold"/>
</dbReference>
<keyword evidence="2 4" id="KW-0812">Transmembrane</keyword>
<dbReference type="InterPro" id="IPR013106">
    <property type="entry name" value="Ig_V-set"/>
</dbReference>
<dbReference type="EMBL" id="JAFHDT010000093">
    <property type="protein sequence ID" value="KAI7790529.1"/>
    <property type="molecule type" value="Genomic_DNA"/>
</dbReference>
<dbReference type="Pfam" id="PF07686">
    <property type="entry name" value="V-set"/>
    <property type="match status" value="2"/>
</dbReference>
<keyword evidence="4" id="KW-1133">Transmembrane helix</keyword>
<dbReference type="SMART" id="SM00409">
    <property type="entry name" value="IG"/>
    <property type="match status" value="2"/>
</dbReference>
<dbReference type="PROSITE" id="PS50835">
    <property type="entry name" value="IG_LIKE"/>
    <property type="match status" value="1"/>
</dbReference>
<dbReference type="InterPro" id="IPR003599">
    <property type="entry name" value="Ig_sub"/>
</dbReference>
<feature type="chain" id="PRO_5040770746" evidence="5">
    <location>
        <begin position="17"/>
        <end position="333"/>
    </location>
</feature>
<dbReference type="GO" id="GO:0005886">
    <property type="term" value="C:plasma membrane"/>
    <property type="evidence" value="ECO:0007669"/>
    <property type="project" value="TreeGrafter"/>
</dbReference>
<evidence type="ECO:0000313" key="7">
    <source>
        <dbReference type="EMBL" id="KAI7790529.1"/>
    </source>
</evidence>
<sequence>MFLQILTVLVVGHLQAFYCTVTTVGDLVVLEGQSVNVPCHYNPQYTSHVKYWCQGLMREFCTSLARTDDLESAPNGMGRVTIADDPTQHVFTVTMRNLMEGDSGWYWCGVEVGGMWISDSTASLYISAVQGVSVLSSAVSADEGDSISVHCNYSQNLRSSEKRWCRSGDWSSCVVTDSNGMFSSKQVLIRDDRKSAFTVTFQQLERRDSGYYWCAAGQNQVAVHVSVTPRTTTASSVQIGSTAALQPLMKSDDSHSHRLLESPWIVCGIVLCCVVIFAFLAILTFRQQCKKKHKHQETSELNDKLTMCPWKEGDYKNTSVIFLNTPAHQVHVV</sequence>
<feature type="transmembrane region" description="Helical" evidence="4">
    <location>
        <begin position="263"/>
        <end position="285"/>
    </location>
</feature>
<comment type="subcellular location">
    <subcellularLocation>
        <location evidence="1">Membrane</location>
    </subcellularLocation>
</comment>
<reference evidence="7" key="1">
    <citation type="submission" date="2021-02" db="EMBL/GenBank/DDBJ databases">
        <title>Comparative genomics reveals that relaxation of natural selection precedes convergent phenotypic evolution of cavefish.</title>
        <authorList>
            <person name="Peng Z."/>
        </authorList>
    </citation>
    <scope>NUCLEOTIDE SEQUENCE</scope>
    <source>
        <tissue evidence="7">Muscle</tissue>
    </source>
</reference>
<comment type="caution">
    <text evidence="7">The sequence shown here is derived from an EMBL/GenBank/DDBJ whole genome shotgun (WGS) entry which is preliminary data.</text>
</comment>